<keyword evidence="4" id="KW-1185">Reference proteome</keyword>
<accession>A0ABR1YDG4</accession>
<comment type="caution">
    <text evidence="3">The sequence shown here is derived from an EMBL/GenBank/DDBJ whole genome shotgun (WGS) entry which is preliminary data.</text>
</comment>
<gene>
    <name evidence="3" type="ORF">HDK90DRAFT_73978</name>
</gene>
<evidence type="ECO:0000256" key="1">
    <source>
        <dbReference type="SAM" id="MobiDB-lite"/>
    </source>
</evidence>
<evidence type="ECO:0000313" key="3">
    <source>
        <dbReference type="EMBL" id="KAK8226031.1"/>
    </source>
</evidence>
<feature type="compositionally biased region" description="Polar residues" evidence="1">
    <location>
        <begin position="112"/>
        <end position="121"/>
    </location>
</feature>
<dbReference type="EMBL" id="JBBWRZ010000011">
    <property type="protein sequence ID" value="KAK8226031.1"/>
    <property type="molecule type" value="Genomic_DNA"/>
</dbReference>
<name>A0ABR1YDG4_9PEZI</name>
<sequence length="121" mass="12948">MGLGSALATVIASLLTSIGRFSVCVHAPACTSGSRAVRFEQPFWRLTAARFRRVDPCEMHIVEKAEQAAASSSAPFSNPCLSLKRRHSSAAHGPSEPQRTDSRRRTRGKSSPVASPSGQRG</sequence>
<evidence type="ECO:0008006" key="5">
    <source>
        <dbReference type="Google" id="ProtNLM"/>
    </source>
</evidence>
<feature type="signal peptide" evidence="2">
    <location>
        <begin position="1"/>
        <end position="20"/>
    </location>
</feature>
<keyword evidence="2" id="KW-0732">Signal</keyword>
<reference evidence="3 4" key="1">
    <citation type="submission" date="2024-04" db="EMBL/GenBank/DDBJ databases">
        <title>Phyllosticta paracitricarpa is synonymous to the EU quarantine fungus P. citricarpa based on phylogenomic analyses.</title>
        <authorList>
            <consortium name="Lawrence Berkeley National Laboratory"/>
            <person name="Van Ingen-Buijs V.A."/>
            <person name="Van Westerhoven A.C."/>
            <person name="Haridas S."/>
            <person name="Skiadas P."/>
            <person name="Martin F."/>
            <person name="Groenewald J.Z."/>
            <person name="Crous P.W."/>
            <person name="Seidl M.F."/>
        </authorList>
    </citation>
    <scope>NUCLEOTIDE SEQUENCE [LARGE SCALE GENOMIC DNA]</scope>
    <source>
        <strain evidence="3 4">CBS 123374</strain>
    </source>
</reference>
<evidence type="ECO:0000256" key="2">
    <source>
        <dbReference type="SAM" id="SignalP"/>
    </source>
</evidence>
<dbReference type="Proteomes" id="UP001492380">
    <property type="component" value="Unassembled WGS sequence"/>
</dbReference>
<feature type="chain" id="PRO_5046616822" description="Secreted protein" evidence="2">
    <location>
        <begin position="21"/>
        <end position="121"/>
    </location>
</feature>
<proteinExistence type="predicted"/>
<evidence type="ECO:0000313" key="4">
    <source>
        <dbReference type="Proteomes" id="UP001492380"/>
    </source>
</evidence>
<organism evidence="3 4">
    <name type="scientific">Phyllosticta capitalensis</name>
    <dbReference type="NCBI Taxonomy" id="121624"/>
    <lineage>
        <taxon>Eukaryota</taxon>
        <taxon>Fungi</taxon>
        <taxon>Dikarya</taxon>
        <taxon>Ascomycota</taxon>
        <taxon>Pezizomycotina</taxon>
        <taxon>Dothideomycetes</taxon>
        <taxon>Dothideomycetes incertae sedis</taxon>
        <taxon>Botryosphaeriales</taxon>
        <taxon>Phyllostictaceae</taxon>
        <taxon>Phyllosticta</taxon>
    </lineage>
</organism>
<protein>
    <recommendedName>
        <fullName evidence="5">Secreted protein</fullName>
    </recommendedName>
</protein>
<feature type="region of interest" description="Disordered" evidence="1">
    <location>
        <begin position="67"/>
        <end position="121"/>
    </location>
</feature>